<gene>
    <name evidence="1" type="ORF">C7H19_16075</name>
</gene>
<dbReference type="OrthoDB" id="9989770at2"/>
<evidence type="ECO:0000313" key="1">
    <source>
        <dbReference type="EMBL" id="PSF35530.1"/>
    </source>
</evidence>
<organism evidence="1 2">
    <name type="scientific">Aphanothece hegewaldii CCALA 016</name>
    <dbReference type="NCBI Taxonomy" id="2107694"/>
    <lineage>
        <taxon>Bacteria</taxon>
        <taxon>Bacillati</taxon>
        <taxon>Cyanobacteriota</taxon>
        <taxon>Cyanophyceae</taxon>
        <taxon>Oscillatoriophycideae</taxon>
        <taxon>Chroococcales</taxon>
        <taxon>Aphanothecaceae</taxon>
        <taxon>Aphanothece</taxon>
    </lineage>
</organism>
<dbReference type="Proteomes" id="UP000239001">
    <property type="component" value="Unassembled WGS sequence"/>
</dbReference>
<accession>A0A2T1LV18</accession>
<dbReference type="EMBL" id="PXOH01000019">
    <property type="protein sequence ID" value="PSF35530.1"/>
    <property type="molecule type" value="Genomic_DNA"/>
</dbReference>
<protein>
    <submittedName>
        <fullName evidence="1">Uncharacterized protein</fullName>
    </submittedName>
</protein>
<keyword evidence="2" id="KW-1185">Reference proteome</keyword>
<comment type="caution">
    <text evidence="1">The sequence shown here is derived from an EMBL/GenBank/DDBJ whole genome shotgun (WGS) entry which is preliminary data.</text>
</comment>
<dbReference type="AlphaFoldDB" id="A0A2T1LV18"/>
<evidence type="ECO:0000313" key="2">
    <source>
        <dbReference type="Proteomes" id="UP000239001"/>
    </source>
</evidence>
<sequence>MLKRIFWAASITIPLYLSIAIESSSKPENISEQISQQPHYVLGYLKQKFSQFQQELEQTPASSVKTKLDQ</sequence>
<dbReference type="RefSeq" id="WP_106457942.1">
    <property type="nucleotide sequence ID" value="NZ_PXOH01000019.1"/>
</dbReference>
<name>A0A2T1LV18_9CHRO</name>
<reference evidence="1 2" key="2">
    <citation type="submission" date="2018-03" db="EMBL/GenBank/DDBJ databases">
        <authorList>
            <person name="Keele B.F."/>
        </authorList>
    </citation>
    <scope>NUCLEOTIDE SEQUENCE [LARGE SCALE GENOMIC DNA]</scope>
    <source>
        <strain evidence="1 2">CCALA 016</strain>
    </source>
</reference>
<reference evidence="1 2" key="1">
    <citation type="submission" date="2018-03" db="EMBL/GenBank/DDBJ databases">
        <title>The ancient ancestry and fast evolution of plastids.</title>
        <authorList>
            <person name="Moore K.R."/>
            <person name="Magnabosco C."/>
            <person name="Momper L."/>
            <person name="Gold D.A."/>
            <person name="Bosak T."/>
            <person name="Fournier G.P."/>
        </authorList>
    </citation>
    <scope>NUCLEOTIDE SEQUENCE [LARGE SCALE GENOMIC DNA]</scope>
    <source>
        <strain evidence="1 2">CCALA 016</strain>
    </source>
</reference>
<proteinExistence type="predicted"/>